<gene>
    <name evidence="1" type="ORF">WN944_024637</name>
</gene>
<proteinExistence type="predicted"/>
<protein>
    <submittedName>
        <fullName evidence="1">Uncharacterized protein</fullName>
    </submittedName>
</protein>
<evidence type="ECO:0000313" key="1">
    <source>
        <dbReference type="EMBL" id="KAK9181500.1"/>
    </source>
</evidence>
<keyword evidence="2" id="KW-1185">Reference proteome</keyword>
<name>A0AAP0LUL7_9ROSI</name>
<evidence type="ECO:0000313" key="2">
    <source>
        <dbReference type="Proteomes" id="UP001428341"/>
    </source>
</evidence>
<organism evidence="1 2">
    <name type="scientific">Citrus x changshan-huyou</name>
    <dbReference type="NCBI Taxonomy" id="2935761"/>
    <lineage>
        <taxon>Eukaryota</taxon>
        <taxon>Viridiplantae</taxon>
        <taxon>Streptophyta</taxon>
        <taxon>Embryophyta</taxon>
        <taxon>Tracheophyta</taxon>
        <taxon>Spermatophyta</taxon>
        <taxon>Magnoliopsida</taxon>
        <taxon>eudicotyledons</taxon>
        <taxon>Gunneridae</taxon>
        <taxon>Pentapetalae</taxon>
        <taxon>rosids</taxon>
        <taxon>malvids</taxon>
        <taxon>Sapindales</taxon>
        <taxon>Rutaceae</taxon>
        <taxon>Aurantioideae</taxon>
        <taxon>Citrus</taxon>
    </lineage>
</organism>
<accession>A0AAP0LUL7</accession>
<sequence length="153" mass="17717">MDVGAIQLCLKKCQSYSSTALGPGENTDEKDSKFMGCQKLDSELKRWLELVLNLMGVDWADIRDTGFERQRWIRYRAAHSHLSGLVHRKLKLESRLPPMGNKERNFQDVYGKEKREKSKIQKGDARSFYDTSKIQWDVCIAMSSRYRKSGLPV</sequence>
<comment type="caution">
    <text evidence="1">The sequence shown here is derived from an EMBL/GenBank/DDBJ whole genome shotgun (WGS) entry which is preliminary data.</text>
</comment>
<dbReference type="Proteomes" id="UP001428341">
    <property type="component" value="Unassembled WGS sequence"/>
</dbReference>
<dbReference type="AlphaFoldDB" id="A0AAP0LUL7"/>
<dbReference type="EMBL" id="JBCGBO010000024">
    <property type="protein sequence ID" value="KAK9181500.1"/>
    <property type="molecule type" value="Genomic_DNA"/>
</dbReference>
<reference evidence="1 2" key="1">
    <citation type="submission" date="2024-05" db="EMBL/GenBank/DDBJ databases">
        <title>Haplotype-resolved chromosome-level genome assembly of Huyou (Citrus changshanensis).</title>
        <authorList>
            <person name="Miao C."/>
            <person name="Chen W."/>
            <person name="Wu Y."/>
            <person name="Wang L."/>
            <person name="Zhao S."/>
            <person name="Grierson D."/>
            <person name="Xu C."/>
            <person name="Chen K."/>
        </authorList>
    </citation>
    <scope>NUCLEOTIDE SEQUENCE [LARGE SCALE GENOMIC DNA]</scope>
    <source>
        <strain evidence="1">01-14</strain>
        <tissue evidence="1">Leaf</tissue>
    </source>
</reference>